<dbReference type="AlphaFoldDB" id="A0A147BUW9"/>
<protein>
    <submittedName>
        <fullName evidence="2">Putative secreted protein</fullName>
    </submittedName>
</protein>
<organism evidence="2">
    <name type="scientific">Ixodes ricinus</name>
    <name type="common">Common tick</name>
    <name type="synonym">Acarus ricinus</name>
    <dbReference type="NCBI Taxonomy" id="34613"/>
    <lineage>
        <taxon>Eukaryota</taxon>
        <taxon>Metazoa</taxon>
        <taxon>Ecdysozoa</taxon>
        <taxon>Arthropoda</taxon>
        <taxon>Chelicerata</taxon>
        <taxon>Arachnida</taxon>
        <taxon>Acari</taxon>
        <taxon>Parasitiformes</taxon>
        <taxon>Ixodida</taxon>
        <taxon>Ixodoidea</taxon>
        <taxon>Ixodidae</taxon>
        <taxon>Ixodinae</taxon>
        <taxon>Ixodes</taxon>
    </lineage>
</organism>
<name>A0A147BUW9_IXORI</name>
<accession>A0A147BUW9</accession>
<keyword evidence="1" id="KW-0732">Signal</keyword>
<feature type="signal peptide" evidence="1">
    <location>
        <begin position="1"/>
        <end position="22"/>
    </location>
</feature>
<sequence>MFRQSGAHFLATLALFFPRISTNKLKRTIEPLMEEHTRSQNLLASAAFETPEMFLTTAAVNVYNSRVYEVAMLRAYATLITFFRVEIGHEREPSYSPTDLLLVNVRPAVMYAHFQSGSKGSAMTFPKYFSVV</sequence>
<reference evidence="2" key="1">
    <citation type="journal article" date="2018" name="PLoS Negl. Trop. Dis.">
        <title>Sialome diversity of ticks revealed by RNAseq of single tick salivary glands.</title>
        <authorList>
            <person name="Perner J."/>
            <person name="Kropackova S."/>
            <person name="Kopacek P."/>
            <person name="Ribeiro J.M."/>
        </authorList>
    </citation>
    <scope>NUCLEOTIDE SEQUENCE</scope>
    <source>
        <strain evidence="2">Siblings of single egg batch collected in Ceske Budejovice</strain>
        <tissue evidence="2">Salivary glands</tissue>
    </source>
</reference>
<evidence type="ECO:0000313" key="2">
    <source>
        <dbReference type="EMBL" id="JAR94332.1"/>
    </source>
</evidence>
<feature type="chain" id="PRO_5007542967" evidence="1">
    <location>
        <begin position="23"/>
        <end position="132"/>
    </location>
</feature>
<proteinExistence type="predicted"/>
<evidence type="ECO:0000256" key="1">
    <source>
        <dbReference type="SAM" id="SignalP"/>
    </source>
</evidence>
<dbReference type="EMBL" id="GEGO01001072">
    <property type="protein sequence ID" value="JAR94332.1"/>
    <property type="molecule type" value="Transcribed_RNA"/>
</dbReference>